<protein>
    <submittedName>
        <fullName evidence="1">Phage portal protein</fullName>
    </submittedName>
</protein>
<evidence type="ECO:0000313" key="2">
    <source>
        <dbReference type="Proteomes" id="UP000500686"/>
    </source>
</evidence>
<dbReference type="Proteomes" id="UP000500686">
    <property type="component" value="Chromosome"/>
</dbReference>
<accession>A0A6M4JC26</accession>
<dbReference type="KEGG" id="mmir:HLA87_02420"/>
<dbReference type="InterPro" id="IPR006944">
    <property type="entry name" value="Phage/GTA_portal"/>
</dbReference>
<reference evidence="1 2" key="1">
    <citation type="submission" date="2020-05" db="EMBL/GenBank/DDBJ databases">
        <title>Novel Mycoplasma species detected in Mirounga angustirostris (northern elephant seal) from the USA.</title>
        <authorList>
            <person name="Volokhov D.V."/>
        </authorList>
    </citation>
    <scope>NUCLEOTIDE SEQUENCE [LARGE SCALE GENOMIC DNA]</scope>
    <source>
        <strain evidence="1 2">Mirounga ES2806-GEN</strain>
    </source>
</reference>
<keyword evidence="2" id="KW-1185">Reference proteome</keyword>
<gene>
    <name evidence="1" type="ORF">HLA87_02420</name>
</gene>
<dbReference type="RefSeq" id="WP_171111576.1">
    <property type="nucleotide sequence ID" value="NZ_CP053096.1"/>
</dbReference>
<dbReference type="Pfam" id="PF04860">
    <property type="entry name" value="Phage_portal"/>
    <property type="match status" value="1"/>
</dbReference>
<proteinExistence type="predicted"/>
<organism evidence="1 2">
    <name type="scientific">Mycoplasma miroungigenitalium</name>
    <dbReference type="NCBI Taxonomy" id="754515"/>
    <lineage>
        <taxon>Bacteria</taxon>
        <taxon>Bacillati</taxon>
        <taxon>Mycoplasmatota</taxon>
        <taxon>Mollicutes</taxon>
        <taxon>Mycoplasmataceae</taxon>
        <taxon>Mycoplasma</taxon>
    </lineage>
</organism>
<dbReference type="NCBIfam" id="TIGR01537">
    <property type="entry name" value="portal_HK97"/>
    <property type="match status" value="1"/>
</dbReference>
<dbReference type="EMBL" id="CP053096">
    <property type="protein sequence ID" value="QJR43629.1"/>
    <property type="molecule type" value="Genomic_DNA"/>
</dbReference>
<dbReference type="AlphaFoldDB" id="A0A6M4JC26"/>
<evidence type="ECO:0000313" key="1">
    <source>
        <dbReference type="EMBL" id="QJR43629.1"/>
    </source>
</evidence>
<sequence>MSTVKTFFKNIFKRKPNKLTGSVERYQDFSYSLNGYSTNSLNNPLSAAEFLMYGLCVRAVQLIANDIGKVNFRHLKILSNGERVPIANSQLSKLLNTSPNQTQTPWAFKKTLIWNLMLHGKAPILVVREPESNSIAELFPIFPNYVEKEENENGVQYWWVKGDKPLRLYDDEIIWIDYELIPGFESLNIRTLFKSTIAKLKENEISLARAVTYDLRHNLLVKIRDATNREQREEAENAIRAMIQRQKQTGSLGMVVDQKWDVGKIGDLVNMQIDHQTRNSIGREFAASLGIPPAKLGIDDPNKYNSSVELNRAYVDNSLKPLLINITQEMTKAIGGRDEEITYRPIDLLSIDAKSIQEFASSGINNGFITPNEIRELLGFDKHPDGDSLLANGTLTPVNLLQNPNFDVPKEKGKEDT</sequence>
<name>A0A6M4JC26_9MOLU</name>
<dbReference type="InterPro" id="IPR006427">
    <property type="entry name" value="Portal_HK97"/>
</dbReference>